<gene>
    <name evidence="3" type="ORF">DFR46_1762</name>
</gene>
<dbReference type="PANTHER" id="PTHR12049">
    <property type="entry name" value="PROTEIN ARGININE METHYLTRANSFERASE NDUFAF7, MITOCHONDRIAL"/>
    <property type="match status" value="1"/>
</dbReference>
<name>A0A3D9FG44_9SPHN</name>
<keyword evidence="4" id="KW-1185">Reference proteome</keyword>
<dbReference type="Pfam" id="PF02636">
    <property type="entry name" value="Methyltransf_28"/>
    <property type="match status" value="1"/>
</dbReference>
<organism evidence="3 4">
    <name type="scientific">Parasphingopyxis lamellibrachiae</name>
    <dbReference type="NCBI Taxonomy" id="680125"/>
    <lineage>
        <taxon>Bacteria</taxon>
        <taxon>Pseudomonadati</taxon>
        <taxon>Pseudomonadota</taxon>
        <taxon>Alphaproteobacteria</taxon>
        <taxon>Sphingomonadales</taxon>
        <taxon>Sphingomonadaceae</taxon>
        <taxon>Parasphingopyxis</taxon>
    </lineage>
</organism>
<keyword evidence="2 3" id="KW-0808">Transferase</keyword>
<dbReference type="InterPro" id="IPR038375">
    <property type="entry name" value="NDUFAF7_sf"/>
</dbReference>
<comment type="caution">
    <text evidence="3">The sequence shown here is derived from an EMBL/GenBank/DDBJ whole genome shotgun (WGS) entry which is preliminary data.</text>
</comment>
<dbReference type="RefSeq" id="WP_116236109.1">
    <property type="nucleotide sequence ID" value="NZ_QRDP01000004.1"/>
</dbReference>
<dbReference type="GO" id="GO:0032259">
    <property type="term" value="P:methylation"/>
    <property type="evidence" value="ECO:0007669"/>
    <property type="project" value="UniProtKB-KW"/>
</dbReference>
<accession>A0A3D9FG44</accession>
<dbReference type="InterPro" id="IPR003788">
    <property type="entry name" value="NDUFAF7"/>
</dbReference>
<evidence type="ECO:0000313" key="4">
    <source>
        <dbReference type="Proteomes" id="UP000256310"/>
    </source>
</evidence>
<evidence type="ECO:0000256" key="2">
    <source>
        <dbReference type="ARBA" id="ARBA00022679"/>
    </source>
</evidence>
<sequence length="356" mass="37742">MPPPDGQSAADKPLGERLAGVIAAAGPISLAQFMAEANAHYYATRDPLGADGDFITAPEISQMFGELAGLWLADLWSRAGAPTNAHFAELGPGRGTLAEDALRAMRAARFEPPIHLVETSPVLRHNQATRLPTARWHNDLDDLPETGPLLVIANEFFDALPIRQVQRCASGWHEIMVDYQDGAFVPVTSGPPLDTLVPEPLADAPEGSVIEMSPPTESIARALAARIAKQGGAALIVDYGYEGTVTGDTLQAVSHHEHADIFTEPGERDLTAHVNFSSLAGIGRAAGLTVHGPIGQGAWLESLGIGARTAALVKAAPHRHDELISARDRLTKPEEMGTLFKAMALVAPDWPAPAAF</sequence>
<dbReference type="SUPFAM" id="SSF53335">
    <property type="entry name" value="S-adenosyl-L-methionine-dependent methyltransferases"/>
    <property type="match status" value="1"/>
</dbReference>
<dbReference type="EMBL" id="QRDP01000004">
    <property type="protein sequence ID" value="RED16733.1"/>
    <property type="molecule type" value="Genomic_DNA"/>
</dbReference>
<proteinExistence type="predicted"/>
<dbReference type="PANTHER" id="PTHR12049:SF7">
    <property type="entry name" value="PROTEIN ARGININE METHYLTRANSFERASE NDUFAF7, MITOCHONDRIAL"/>
    <property type="match status" value="1"/>
</dbReference>
<protein>
    <submittedName>
        <fullName evidence="3">SAM-dependent MidA family methyltransferase</fullName>
    </submittedName>
</protein>
<dbReference type="AlphaFoldDB" id="A0A3D9FG44"/>
<dbReference type="OrthoDB" id="9794208at2"/>
<dbReference type="Proteomes" id="UP000256310">
    <property type="component" value="Unassembled WGS sequence"/>
</dbReference>
<dbReference type="GO" id="GO:0035243">
    <property type="term" value="F:protein-arginine omega-N symmetric methyltransferase activity"/>
    <property type="evidence" value="ECO:0007669"/>
    <property type="project" value="TreeGrafter"/>
</dbReference>
<reference evidence="3 4" key="1">
    <citation type="submission" date="2018-07" db="EMBL/GenBank/DDBJ databases">
        <title>Genomic Encyclopedia of Type Strains, Phase IV (KMG-IV): sequencing the most valuable type-strain genomes for metagenomic binning, comparative biology and taxonomic classification.</title>
        <authorList>
            <person name="Goeker M."/>
        </authorList>
    </citation>
    <scope>NUCLEOTIDE SEQUENCE [LARGE SCALE GENOMIC DNA]</scope>
    <source>
        <strain evidence="3 4">DSM 26725</strain>
    </source>
</reference>
<keyword evidence="1 3" id="KW-0489">Methyltransferase</keyword>
<evidence type="ECO:0000256" key="1">
    <source>
        <dbReference type="ARBA" id="ARBA00022603"/>
    </source>
</evidence>
<dbReference type="InterPro" id="IPR029063">
    <property type="entry name" value="SAM-dependent_MTases_sf"/>
</dbReference>
<evidence type="ECO:0000313" key="3">
    <source>
        <dbReference type="EMBL" id="RED16733.1"/>
    </source>
</evidence>
<dbReference type="Gene3D" id="3.40.50.12710">
    <property type="match status" value="1"/>
</dbReference>